<dbReference type="AlphaFoldDB" id="A0A0J1HAD1"/>
<dbReference type="PATRIC" id="fig|320778.3.peg.2727"/>
<organism evidence="2 3">
    <name type="scientific">Photobacterium ganghwense</name>
    <dbReference type="NCBI Taxonomy" id="320778"/>
    <lineage>
        <taxon>Bacteria</taxon>
        <taxon>Pseudomonadati</taxon>
        <taxon>Pseudomonadota</taxon>
        <taxon>Gammaproteobacteria</taxon>
        <taxon>Vibrionales</taxon>
        <taxon>Vibrionaceae</taxon>
        <taxon>Photobacterium</taxon>
    </lineage>
</organism>
<evidence type="ECO:0008006" key="4">
    <source>
        <dbReference type="Google" id="ProtNLM"/>
    </source>
</evidence>
<sequence>MPEIQEIQIIVMRGHREVPFLIIMQDEMKSMLKRVAVWWSAFPVTVRAEELSTGSTRFWAGWSTFFSLFTVQEWGVIVGIVLGIASFGLSWYYKHKNHELLRHSSAREKKIMNEVDQS</sequence>
<feature type="transmembrane region" description="Helical" evidence="1">
    <location>
        <begin position="74"/>
        <end position="93"/>
    </location>
</feature>
<gene>
    <name evidence="2" type="ORF">ABT57_12500</name>
</gene>
<protein>
    <recommendedName>
        <fullName evidence="4">Holin</fullName>
    </recommendedName>
</protein>
<reference evidence="2 3" key="1">
    <citation type="submission" date="2015-05" db="EMBL/GenBank/DDBJ databases">
        <title>Photobacterium galathea sp. nov.</title>
        <authorList>
            <person name="Machado H."/>
            <person name="Gram L."/>
        </authorList>
    </citation>
    <scope>NUCLEOTIDE SEQUENCE [LARGE SCALE GENOMIC DNA]</scope>
    <source>
        <strain evidence="2 3">DSM 22954</strain>
    </source>
</reference>
<keyword evidence="1" id="KW-1133">Transmembrane helix</keyword>
<name>A0A0J1HAD1_9GAMM</name>
<comment type="caution">
    <text evidence="2">The sequence shown here is derived from an EMBL/GenBank/DDBJ whole genome shotgun (WGS) entry which is preliminary data.</text>
</comment>
<keyword evidence="1" id="KW-0472">Membrane</keyword>
<dbReference type="OrthoDB" id="6626733at2"/>
<dbReference type="Proteomes" id="UP000035909">
    <property type="component" value="Unassembled WGS sequence"/>
</dbReference>
<proteinExistence type="predicted"/>
<evidence type="ECO:0000313" key="3">
    <source>
        <dbReference type="Proteomes" id="UP000035909"/>
    </source>
</evidence>
<evidence type="ECO:0000313" key="2">
    <source>
        <dbReference type="EMBL" id="KLV08644.1"/>
    </source>
</evidence>
<dbReference type="RefSeq" id="WP_047885571.1">
    <property type="nucleotide sequence ID" value="NZ_LDOU01000013.1"/>
</dbReference>
<dbReference type="Pfam" id="PF16080">
    <property type="entry name" value="Phage_holin_2_3"/>
    <property type="match status" value="1"/>
</dbReference>
<dbReference type="STRING" id="320778.ABT57_12500"/>
<dbReference type="EMBL" id="LDOU01000013">
    <property type="protein sequence ID" value="KLV08644.1"/>
    <property type="molecule type" value="Genomic_DNA"/>
</dbReference>
<dbReference type="InterPro" id="IPR032118">
    <property type="entry name" value="Phage_holin_HP1"/>
</dbReference>
<accession>A0A0J1HAD1</accession>
<evidence type="ECO:0000256" key="1">
    <source>
        <dbReference type="SAM" id="Phobius"/>
    </source>
</evidence>
<keyword evidence="1" id="KW-0812">Transmembrane</keyword>
<keyword evidence="3" id="KW-1185">Reference proteome</keyword>